<protein>
    <submittedName>
        <fullName evidence="2">Uncharacterized protein</fullName>
    </submittedName>
</protein>
<dbReference type="EMBL" id="HBEF01018085">
    <property type="protein sequence ID" value="CAD8339068.1"/>
    <property type="molecule type" value="Transcribed_RNA"/>
</dbReference>
<dbReference type="AlphaFoldDB" id="A0A7R9WXY7"/>
<reference evidence="2" key="1">
    <citation type="submission" date="2021-01" db="EMBL/GenBank/DDBJ databases">
        <authorList>
            <person name="Corre E."/>
            <person name="Pelletier E."/>
            <person name="Niang G."/>
            <person name="Scheremetjew M."/>
            <person name="Finn R."/>
            <person name="Kale V."/>
            <person name="Holt S."/>
            <person name="Cochrane G."/>
            <person name="Meng A."/>
            <person name="Brown T."/>
            <person name="Cohen L."/>
        </authorList>
    </citation>
    <scope>NUCLEOTIDE SEQUENCE</scope>
    <source>
        <strain evidence="2">CCMP3328</strain>
    </source>
</reference>
<sequence>MEAFLSATTTSARTGTDTAIPAAREADADIDTNDGVLDSELAGTGTNSLTAAGPQYQDYSIGFMRFEWELIKTGKEDDKDDHPARFPNQMIWEHNWNISSTEAFLEQHVIAITNANGDMRYYFSPKGDHHQGMYMATPPLLRAWRDRPPSCRFNETVSSGNPREHGSSLHLYNRNKGCNVTQLFPLSSSFHDLLVHHMSNHQHLILHKFLPKWKTLHMITAQQLDGMVLAASHVVGRGSSHEHVGGRQDEDKQVVTMKDMESAERYENDERSPPDLSYYHEYVKQRLSVDIES</sequence>
<evidence type="ECO:0000256" key="1">
    <source>
        <dbReference type="SAM" id="MobiDB-lite"/>
    </source>
</evidence>
<evidence type="ECO:0000313" key="2">
    <source>
        <dbReference type="EMBL" id="CAD8339068.1"/>
    </source>
</evidence>
<feature type="compositionally biased region" description="Basic and acidic residues" evidence="1">
    <location>
        <begin position="239"/>
        <end position="273"/>
    </location>
</feature>
<gene>
    <name evidence="2" type="ORF">CAUS1442_LOCUS11201</name>
</gene>
<name>A0A7R9WXY7_9STRA</name>
<feature type="region of interest" description="Disordered" evidence="1">
    <location>
        <begin position="238"/>
        <end position="277"/>
    </location>
</feature>
<organism evidence="2">
    <name type="scientific">Craspedostauros australis</name>
    <dbReference type="NCBI Taxonomy" id="1486917"/>
    <lineage>
        <taxon>Eukaryota</taxon>
        <taxon>Sar</taxon>
        <taxon>Stramenopiles</taxon>
        <taxon>Ochrophyta</taxon>
        <taxon>Bacillariophyta</taxon>
        <taxon>Bacillariophyceae</taxon>
        <taxon>Bacillariophycidae</taxon>
        <taxon>Naviculales</taxon>
        <taxon>Naviculaceae</taxon>
        <taxon>Craspedostauros</taxon>
    </lineage>
</organism>
<accession>A0A7R9WXY7</accession>
<proteinExistence type="predicted"/>